<protein>
    <submittedName>
        <fullName evidence="1">Uncharacterized protein</fullName>
    </submittedName>
</protein>
<comment type="caution">
    <text evidence="1">The sequence shown here is derived from an EMBL/GenBank/DDBJ whole genome shotgun (WGS) entry which is preliminary data.</text>
</comment>
<gene>
    <name evidence="1" type="ORF">LCGC14_1564130</name>
</gene>
<sequence length="78" mass="8583">MLTGEVKLLKKVKTISVSFASLEKGEGVVSKTGTRIKIGPGHYLHFTGSGVIQLNLSTEWNPENDGKIRNFRLIAEEI</sequence>
<organism evidence="1">
    <name type="scientific">marine sediment metagenome</name>
    <dbReference type="NCBI Taxonomy" id="412755"/>
    <lineage>
        <taxon>unclassified sequences</taxon>
        <taxon>metagenomes</taxon>
        <taxon>ecological metagenomes</taxon>
    </lineage>
</organism>
<dbReference type="AlphaFoldDB" id="A0A0F9ILL1"/>
<evidence type="ECO:0000313" key="1">
    <source>
        <dbReference type="EMBL" id="KKM39577.1"/>
    </source>
</evidence>
<reference evidence="1" key="1">
    <citation type="journal article" date="2015" name="Nature">
        <title>Complex archaea that bridge the gap between prokaryotes and eukaryotes.</title>
        <authorList>
            <person name="Spang A."/>
            <person name="Saw J.H."/>
            <person name="Jorgensen S.L."/>
            <person name="Zaremba-Niedzwiedzka K."/>
            <person name="Martijn J."/>
            <person name="Lind A.E."/>
            <person name="van Eijk R."/>
            <person name="Schleper C."/>
            <person name="Guy L."/>
            <person name="Ettema T.J."/>
        </authorList>
    </citation>
    <scope>NUCLEOTIDE SEQUENCE</scope>
</reference>
<proteinExistence type="predicted"/>
<name>A0A0F9ILL1_9ZZZZ</name>
<dbReference type="EMBL" id="LAZR01012113">
    <property type="protein sequence ID" value="KKM39577.1"/>
    <property type="molecule type" value="Genomic_DNA"/>
</dbReference>
<accession>A0A0F9ILL1</accession>